<evidence type="ECO:0000313" key="11">
    <source>
        <dbReference type="EMBL" id="BAA10641.1"/>
    </source>
</evidence>
<dbReference type="InterPro" id="IPR012818">
    <property type="entry name" value="CbiE"/>
</dbReference>
<evidence type="ECO:0000256" key="3">
    <source>
        <dbReference type="ARBA" id="ARBA00004953"/>
    </source>
</evidence>
<dbReference type="PIRSF" id="PIRSF036428">
    <property type="entry name" value="CobL"/>
    <property type="match status" value="1"/>
</dbReference>
<evidence type="ECO:0000256" key="1">
    <source>
        <dbReference type="ARBA" id="ARBA00000142"/>
    </source>
</evidence>
<reference evidence="11 12" key="1">
    <citation type="journal article" date="1995" name="DNA Res.">
        <title>Sequence analysis of the genome of the unicellular cyanobacterium Synechocystis sp. strain PCC6803. I. Sequence features in the 1 Mb region from map positions 64% to 92% of the genome.</title>
        <authorList>
            <person name="Kaneko T."/>
            <person name="Tanaka A."/>
            <person name="Sato S."/>
            <person name="Kotani H."/>
            <person name="Sazuka T."/>
            <person name="Miyajima N."/>
            <person name="Sugiura M."/>
            <person name="Tabata S."/>
        </authorList>
    </citation>
    <scope>NUCLEOTIDE SEQUENCE [LARGE SCALE GENOMIC DNA]</scope>
    <source>
        <strain evidence="12">ATCC 27184 / PCC 6803 / Kazusa</strain>
    </source>
</reference>
<dbReference type="STRING" id="1148.gene:10500145"/>
<dbReference type="InterPro" id="IPR003358">
    <property type="entry name" value="tRNA_(Gua-N-7)_MeTrfase_Trmb"/>
</dbReference>
<dbReference type="Proteomes" id="UP000001425">
    <property type="component" value="Chromosome"/>
</dbReference>
<keyword evidence="6 11" id="KW-0489">Methyltransferase</keyword>
<reference evidence="11 12" key="2">
    <citation type="journal article" date="1996" name="DNA Res.">
        <title>Sequence analysis of the genome of the unicellular cyanobacterium Synechocystis sp. strain PCC6803. II. Sequence determination of the entire genome and assignment of potential protein-coding regions.</title>
        <authorList>
            <person name="Kaneko T."/>
            <person name="Sato S."/>
            <person name="Kotani H."/>
            <person name="Tanaka A."/>
            <person name="Asamizu E."/>
            <person name="Nakamura Y."/>
            <person name="Miyajima N."/>
            <person name="Hirosawa M."/>
            <person name="Sugiura M."/>
            <person name="Sasamoto S."/>
            <person name="Kimura T."/>
            <person name="Hosouchi T."/>
            <person name="Matsuno A."/>
            <person name="Muraki A."/>
            <person name="Nakazaki N."/>
            <person name="Naruo K."/>
            <person name="Okumura S."/>
            <person name="Shimpo S."/>
            <person name="Takeuchi C."/>
            <person name="Wada T."/>
            <person name="Watanabe A."/>
            <person name="Yamada M."/>
            <person name="Yasuda M."/>
            <person name="Tabata S."/>
        </authorList>
    </citation>
    <scope>NUCLEOTIDE SEQUENCE [LARGE SCALE GENOMIC DNA]</scope>
    <source>
        <strain evidence="12">ATCC 27184 / PCC 6803 / Kazusa</strain>
    </source>
</reference>
<evidence type="ECO:0000256" key="7">
    <source>
        <dbReference type="ARBA" id="ARBA00022679"/>
    </source>
</evidence>
<dbReference type="CDD" id="cd11644">
    <property type="entry name" value="Precorrin-6Y-MT"/>
    <property type="match status" value="1"/>
</dbReference>
<evidence type="ECO:0000259" key="10">
    <source>
        <dbReference type="Pfam" id="PF00590"/>
    </source>
</evidence>
<dbReference type="NCBIfam" id="TIGR02469">
    <property type="entry name" value="CbiT"/>
    <property type="match status" value="1"/>
</dbReference>
<dbReference type="InterPro" id="IPR006365">
    <property type="entry name" value="Cbl_synth_CobL"/>
</dbReference>
<evidence type="ECO:0000256" key="5">
    <source>
        <dbReference type="ARBA" id="ARBA00022573"/>
    </source>
</evidence>
<dbReference type="EnsemblBacteria" id="BAA10641">
    <property type="protein sequence ID" value="BAA10641"/>
    <property type="gene ID" value="BAA10641"/>
</dbReference>
<evidence type="ECO:0000256" key="4">
    <source>
        <dbReference type="ARBA" id="ARBA00011977"/>
    </source>
</evidence>
<dbReference type="InterPro" id="IPR014777">
    <property type="entry name" value="4pyrrole_Mease_sub1"/>
</dbReference>
<keyword evidence="8" id="KW-0949">S-adenosyl-L-methionine</keyword>
<keyword evidence="7" id="KW-0808">Transferase</keyword>
<dbReference type="InterPro" id="IPR014776">
    <property type="entry name" value="4pyrrole_Mease_sub2"/>
</dbReference>
<keyword evidence="5" id="KW-0169">Cobalamin biosynthesis</keyword>
<accession>Q55879</accession>
<dbReference type="SUPFAM" id="SSF53790">
    <property type="entry name" value="Tetrapyrrole methylase"/>
    <property type="match status" value="1"/>
</dbReference>
<keyword evidence="9" id="KW-0819">tRNA processing</keyword>
<dbReference type="eggNOG" id="COG2242">
    <property type="taxonomic scope" value="Bacteria"/>
</dbReference>
<evidence type="ECO:0000256" key="9">
    <source>
        <dbReference type="ARBA" id="ARBA00022694"/>
    </source>
</evidence>
<dbReference type="PROSITE" id="PS00430">
    <property type="entry name" value="TONB_DEPENDENT_REC_1"/>
    <property type="match status" value="1"/>
</dbReference>
<comment type="function">
    <text evidence="2">Catalyzes the formation of N(7)-methylguanine at position 46 (m7G46) in tRNA.</text>
</comment>
<evidence type="ECO:0000256" key="6">
    <source>
        <dbReference type="ARBA" id="ARBA00022603"/>
    </source>
</evidence>
<dbReference type="CDD" id="cd02440">
    <property type="entry name" value="AdoMet_MTases"/>
    <property type="match status" value="1"/>
</dbReference>
<name>Q55879_SYNY3</name>
<dbReference type="InterPro" id="IPR000878">
    <property type="entry name" value="4pyrrol_Mease"/>
</dbReference>
<proteinExistence type="predicted"/>
<dbReference type="EC" id="2.1.1.33" evidence="4"/>
<dbReference type="PaxDb" id="1148-1208473"/>
<dbReference type="InParanoid" id="Q55879"/>
<protein>
    <recommendedName>
        <fullName evidence="4">tRNA (guanine(46)-N(7))-methyltransferase</fullName>
        <ecNumber evidence="4">2.1.1.33</ecNumber>
    </recommendedName>
</protein>
<keyword evidence="12" id="KW-1185">Reference proteome</keyword>
<dbReference type="InterPro" id="IPR014008">
    <property type="entry name" value="Cbl_synth_MTase_CbiT"/>
</dbReference>
<dbReference type="PANTHER" id="PTHR43182:SF1">
    <property type="entry name" value="COBALT-PRECORRIN-7 C(5)-METHYLTRANSFERASE"/>
    <property type="match status" value="1"/>
</dbReference>
<sequence>MIHVVGIGLNGAEGLTSSTLELIAQAKILAGGDRHLSYFPQYGKKSLVIKDFSADLKKIKQFHQTLKSHETIVVLASGDPLYFGLGRLLLEKFSPEQLKFHPHLSSIQLAFNRLKMPWQDATIISAHGRSNELLIQALQKGAKKLAILTDGQNHPGAIANLCLSLGLTTTYQAWVCENLAATNEQIQAFDLPSLASLTATDFSPLNVVVLVKQKPENPLIDLDQLPILGIADHHFASFDDRPGMITKQPIRVQILAALSLQPRQIIWDIGAGTGSVAIEGARLCPQGKVFAIEKTSAGQRLIEQNCQRFQLQNVEVVAGSAPEVLANLPTPNRVFIGGNGGQLTSILQTCGERLAINGLVVMAIASLEHLSLALGWFKQQQWQVKVQQVQISQSVKFAELTRFDPLNPIYLLTAGRNSMGNDDLG</sequence>
<dbReference type="InterPro" id="IPR029063">
    <property type="entry name" value="SAM-dependent_MTases_sf"/>
</dbReference>
<dbReference type="Gene3D" id="3.30.950.10">
    <property type="entry name" value="Methyltransferase, Cobalt-precorrin-4 Transmethylase, Domain 2"/>
    <property type="match status" value="1"/>
</dbReference>
<evidence type="ECO:0000256" key="8">
    <source>
        <dbReference type="ARBA" id="ARBA00022691"/>
    </source>
</evidence>
<dbReference type="PhylomeDB" id="Q55879"/>
<dbReference type="Gene3D" id="3.40.1010.10">
    <property type="entry name" value="Cobalt-precorrin-4 Transmethylase, Domain 1"/>
    <property type="match status" value="1"/>
</dbReference>
<dbReference type="AlphaFoldDB" id="Q55879"/>
<evidence type="ECO:0000256" key="2">
    <source>
        <dbReference type="ARBA" id="ARBA00003015"/>
    </source>
</evidence>
<comment type="catalytic activity">
    <reaction evidence="1">
        <text>guanosine(46) in tRNA + S-adenosyl-L-methionine = N(7)-methylguanosine(46) in tRNA + S-adenosyl-L-homocysteine</text>
        <dbReference type="Rhea" id="RHEA:42708"/>
        <dbReference type="Rhea" id="RHEA-COMP:10188"/>
        <dbReference type="Rhea" id="RHEA-COMP:10189"/>
        <dbReference type="ChEBI" id="CHEBI:57856"/>
        <dbReference type="ChEBI" id="CHEBI:59789"/>
        <dbReference type="ChEBI" id="CHEBI:74269"/>
        <dbReference type="ChEBI" id="CHEBI:74480"/>
        <dbReference type="EC" id="2.1.1.33"/>
    </reaction>
</comment>
<dbReference type="GO" id="GO:0008276">
    <property type="term" value="F:protein methyltransferase activity"/>
    <property type="evidence" value="ECO:0007669"/>
    <property type="project" value="InterPro"/>
</dbReference>
<dbReference type="SUPFAM" id="SSF53335">
    <property type="entry name" value="S-adenosyl-L-methionine-dependent methyltransferases"/>
    <property type="match status" value="1"/>
</dbReference>
<dbReference type="Pfam" id="PF00590">
    <property type="entry name" value="TP_methylase"/>
    <property type="match status" value="1"/>
</dbReference>
<dbReference type="PANTHER" id="PTHR43182">
    <property type="entry name" value="COBALT-PRECORRIN-6B C(15)-METHYLTRANSFERASE (DECARBOXYLATING)"/>
    <property type="match status" value="1"/>
</dbReference>
<dbReference type="InterPro" id="IPR035996">
    <property type="entry name" value="4pyrrol_Methylase_sf"/>
</dbReference>
<dbReference type="NCBIfam" id="TIGR02467">
    <property type="entry name" value="CbiE"/>
    <property type="match status" value="1"/>
</dbReference>
<dbReference type="KEGG" id="syn:sll0099"/>
<dbReference type="GO" id="GO:0009236">
    <property type="term" value="P:cobalamin biosynthetic process"/>
    <property type="evidence" value="ECO:0007669"/>
    <property type="project" value="UniProtKB-UniPathway"/>
</dbReference>
<dbReference type="InterPro" id="IPR010916">
    <property type="entry name" value="TonB_box_CS"/>
</dbReference>
<dbReference type="IntAct" id="Q55879">
    <property type="interactions" value="2"/>
</dbReference>
<dbReference type="Pfam" id="PF02390">
    <property type="entry name" value="Methyltransf_4"/>
    <property type="match status" value="1"/>
</dbReference>
<gene>
    <name evidence="11" type="primary">cbiE</name>
</gene>
<dbReference type="GO" id="GO:0008176">
    <property type="term" value="F:tRNA (guanine(46)-N7)-methyltransferase activity"/>
    <property type="evidence" value="ECO:0007669"/>
    <property type="project" value="UniProtKB-EC"/>
</dbReference>
<evidence type="ECO:0000313" key="12">
    <source>
        <dbReference type="Proteomes" id="UP000001425"/>
    </source>
</evidence>
<organism evidence="11 12">
    <name type="scientific">Synechocystis sp. (strain ATCC 27184 / PCC 6803 / Kazusa)</name>
    <dbReference type="NCBI Taxonomy" id="1111708"/>
    <lineage>
        <taxon>Bacteria</taxon>
        <taxon>Bacillati</taxon>
        <taxon>Cyanobacteriota</taxon>
        <taxon>Cyanophyceae</taxon>
        <taxon>Synechococcales</taxon>
        <taxon>Merismopediaceae</taxon>
        <taxon>Synechocystis</taxon>
    </lineage>
</organism>
<comment type="pathway">
    <text evidence="3">Cofactor biosynthesis; adenosylcobalamin biosynthesis.</text>
</comment>
<dbReference type="PIR" id="S76697">
    <property type="entry name" value="S76697"/>
</dbReference>
<dbReference type="InterPro" id="IPR050714">
    <property type="entry name" value="Cobalamin_biosynth_MTase"/>
</dbReference>
<dbReference type="EMBL" id="BA000022">
    <property type="protein sequence ID" value="BAA10641.1"/>
    <property type="molecule type" value="Genomic_DNA"/>
</dbReference>
<dbReference type="eggNOG" id="COG2241">
    <property type="taxonomic scope" value="Bacteria"/>
</dbReference>
<feature type="domain" description="Tetrapyrrole methylase" evidence="10">
    <location>
        <begin position="1"/>
        <end position="193"/>
    </location>
</feature>
<dbReference type="UniPathway" id="UPA00148"/>
<dbReference type="Gene3D" id="3.40.50.150">
    <property type="entry name" value="Vaccinia Virus protein VP39"/>
    <property type="match status" value="1"/>
</dbReference>